<sequence length="111" mass="12429">MASAIKRLALQAPAGARLASGASASAGKHALAHAKMWENITLFGVIPVLAIASYMTYEHEKSHHEPPPEFKPYEHMRIRKKNFPFGDGKRSFFHNPERNALPDGYEVEIHH</sequence>
<organism evidence="11 12">
    <name type="scientific">Megalurothrips usitatus</name>
    <name type="common">bean blossom thrips</name>
    <dbReference type="NCBI Taxonomy" id="439358"/>
    <lineage>
        <taxon>Eukaryota</taxon>
        <taxon>Metazoa</taxon>
        <taxon>Ecdysozoa</taxon>
        <taxon>Arthropoda</taxon>
        <taxon>Hexapoda</taxon>
        <taxon>Insecta</taxon>
        <taxon>Pterygota</taxon>
        <taxon>Neoptera</taxon>
        <taxon>Paraneoptera</taxon>
        <taxon>Thysanoptera</taxon>
        <taxon>Terebrantia</taxon>
        <taxon>Thripoidea</taxon>
        <taxon>Thripidae</taxon>
        <taxon>Megalurothrips</taxon>
    </lineage>
</organism>
<evidence type="ECO:0000256" key="5">
    <source>
        <dbReference type="ARBA" id="ARBA00022792"/>
    </source>
</evidence>
<dbReference type="AlphaFoldDB" id="A0AAV7Y6K6"/>
<dbReference type="GO" id="GO:0030234">
    <property type="term" value="F:enzyme regulator activity"/>
    <property type="evidence" value="ECO:0007669"/>
    <property type="project" value="TreeGrafter"/>
</dbReference>
<comment type="subcellular location">
    <subcellularLocation>
        <location evidence="1">Mitochondrion inner membrane</location>
        <topology evidence="1">Single-pass membrane protein</topology>
    </subcellularLocation>
</comment>
<keyword evidence="5" id="KW-0999">Mitochondrion inner membrane</keyword>
<keyword evidence="7" id="KW-1133">Transmembrane helix</keyword>
<accession>A0AAV7Y6K6</accession>
<dbReference type="EMBL" id="JAPTSV010000001">
    <property type="protein sequence ID" value="KAJ1532237.1"/>
    <property type="molecule type" value="Genomic_DNA"/>
</dbReference>
<evidence type="ECO:0000256" key="1">
    <source>
        <dbReference type="ARBA" id="ARBA00004434"/>
    </source>
</evidence>
<comment type="pathway">
    <text evidence="2">Energy metabolism; oxidative phosphorylation.</text>
</comment>
<name>A0AAV7Y6K6_9NEOP</name>
<proteinExistence type="inferred from homology"/>
<keyword evidence="9" id="KW-0472">Membrane</keyword>
<evidence type="ECO:0000256" key="10">
    <source>
        <dbReference type="RuleBase" id="RU004396"/>
    </source>
</evidence>
<evidence type="ECO:0000313" key="11">
    <source>
        <dbReference type="EMBL" id="KAJ1532237.1"/>
    </source>
</evidence>
<comment type="similarity">
    <text evidence="3 10">Belongs to the cytochrome c oxidase subunit 6A family.</text>
</comment>
<dbReference type="Proteomes" id="UP001075354">
    <property type="component" value="Chromosome 1"/>
</dbReference>
<evidence type="ECO:0000256" key="6">
    <source>
        <dbReference type="ARBA" id="ARBA00022946"/>
    </source>
</evidence>
<dbReference type="InterPro" id="IPR001349">
    <property type="entry name" value="Cyt_c_oxidase_su6a"/>
</dbReference>
<keyword evidence="4" id="KW-0812">Transmembrane</keyword>
<evidence type="ECO:0000313" key="12">
    <source>
        <dbReference type="Proteomes" id="UP001075354"/>
    </source>
</evidence>
<dbReference type="Pfam" id="PF02046">
    <property type="entry name" value="COX6A"/>
    <property type="match status" value="1"/>
</dbReference>
<keyword evidence="8" id="KW-0496">Mitochondrion</keyword>
<dbReference type="PANTHER" id="PTHR11504">
    <property type="entry name" value="CYTOCHROME C OXIDASE POLYPEPTIDE VIA"/>
    <property type="match status" value="1"/>
</dbReference>
<dbReference type="InterPro" id="IPR036418">
    <property type="entry name" value="Cyt_c_oxidase_su6a_sf"/>
</dbReference>
<evidence type="ECO:0008006" key="13">
    <source>
        <dbReference type="Google" id="ProtNLM"/>
    </source>
</evidence>
<dbReference type="Gene3D" id="4.10.95.10">
    <property type="entry name" value="Cytochrome c oxidase, subunit VIa"/>
    <property type="match status" value="1"/>
</dbReference>
<evidence type="ECO:0000256" key="7">
    <source>
        <dbReference type="ARBA" id="ARBA00022989"/>
    </source>
</evidence>
<dbReference type="PANTHER" id="PTHR11504:SF0">
    <property type="entry name" value="CYTOCHROME C OXIDASE SUBUNIT"/>
    <property type="match status" value="1"/>
</dbReference>
<evidence type="ECO:0000256" key="3">
    <source>
        <dbReference type="ARBA" id="ARBA00005553"/>
    </source>
</evidence>
<dbReference type="FunFam" id="4.10.95.10:FF:000001">
    <property type="entry name" value="Cytochrome c oxidase subunit 6A, mitochondrial"/>
    <property type="match status" value="1"/>
</dbReference>
<protein>
    <recommendedName>
        <fullName evidence="13">Cytochrome c oxidase subunit 6A, mitochondrial</fullName>
    </recommendedName>
</protein>
<keyword evidence="12" id="KW-1185">Reference proteome</keyword>
<evidence type="ECO:0000256" key="4">
    <source>
        <dbReference type="ARBA" id="ARBA00022692"/>
    </source>
</evidence>
<gene>
    <name evidence="11" type="ORF">ONE63_000854</name>
</gene>
<comment type="caution">
    <text evidence="11">The sequence shown here is derived from an EMBL/GenBank/DDBJ whole genome shotgun (WGS) entry which is preliminary data.</text>
</comment>
<evidence type="ECO:0000256" key="9">
    <source>
        <dbReference type="ARBA" id="ARBA00023136"/>
    </source>
</evidence>
<dbReference type="PIRSF" id="PIRSF000277">
    <property type="entry name" value="COX6A1"/>
    <property type="match status" value="1"/>
</dbReference>
<evidence type="ECO:0000256" key="2">
    <source>
        <dbReference type="ARBA" id="ARBA00004673"/>
    </source>
</evidence>
<keyword evidence="6" id="KW-0809">Transit peptide</keyword>
<dbReference type="GO" id="GO:0005743">
    <property type="term" value="C:mitochondrial inner membrane"/>
    <property type="evidence" value="ECO:0007669"/>
    <property type="project" value="UniProtKB-SubCell"/>
</dbReference>
<dbReference type="SUPFAM" id="SSF81411">
    <property type="entry name" value="Mitochondrial cytochrome c oxidase subunit VIa"/>
    <property type="match status" value="1"/>
</dbReference>
<reference evidence="11" key="1">
    <citation type="submission" date="2022-12" db="EMBL/GenBank/DDBJ databases">
        <title>Chromosome-level genome assembly of the bean flower thrips Megalurothrips usitatus.</title>
        <authorList>
            <person name="Ma L."/>
            <person name="Liu Q."/>
            <person name="Li H."/>
            <person name="Cai W."/>
        </authorList>
    </citation>
    <scope>NUCLEOTIDE SEQUENCE</scope>
    <source>
        <strain evidence="11">Cailab_2022a</strain>
    </source>
</reference>
<evidence type="ECO:0000256" key="8">
    <source>
        <dbReference type="ARBA" id="ARBA00023128"/>
    </source>
</evidence>
<dbReference type="GO" id="GO:0006123">
    <property type="term" value="P:mitochondrial electron transport, cytochrome c to oxygen"/>
    <property type="evidence" value="ECO:0007669"/>
    <property type="project" value="TreeGrafter"/>
</dbReference>